<evidence type="ECO:0000313" key="5">
    <source>
        <dbReference type="Proteomes" id="UP000190814"/>
    </source>
</evidence>
<name>A0A1T4W4Q5_9FIRM</name>
<feature type="domain" description="Periplasmic binding protein" evidence="3">
    <location>
        <begin position="56"/>
        <end position="304"/>
    </location>
</feature>
<protein>
    <submittedName>
        <fullName evidence="4">D-xylose transport system substrate-binding protein</fullName>
    </submittedName>
</protein>
<dbReference type="Proteomes" id="UP000190814">
    <property type="component" value="Unassembled WGS sequence"/>
</dbReference>
<evidence type="ECO:0000259" key="3">
    <source>
        <dbReference type="Pfam" id="PF13407"/>
    </source>
</evidence>
<gene>
    <name evidence="4" type="ORF">SAMN02745111_02281</name>
</gene>
<dbReference type="InterPro" id="IPR028082">
    <property type="entry name" value="Peripla_BP_I"/>
</dbReference>
<sequence>MKKKIYIVCAALLLVIIAVVGLQKNNEVKNNKSARRNKADKITIGFSFDTFLVDRWKKDRDVFVSKIKDCDSSADVIVKNANGNVERQIDNIEYLIDKKVDVLVIVSIDSEKLKGVIKKAKKENIKIIAYDRLIRDPEVDLYITFDNKQVGKSMARALCNEGLPRKKVLMIAGPKEDNNVSTVEEGFKEVMKENGVEIVDKHYTENWNADDAADYIKNLYEDEEKRKMLESIDGIMCGNDNIATTVITKLSELKLVGKIKVVGQDADLDACQRIVEGIQVMTVYKEVEKLAETAAEYAYKFAKGIKVKITERYKDGDIDYPYVCLETIPVTKKNMEEVIIYSGFHSRDEVYVNGYLDEEISENITE</sequence>
<keyword evidence="2" id="KW-0732">Signal</keyword>
<evidence type="ECO:0000313" key="4">
    <source>
        <dbReference type="EMBL" id="SKA72038.1"/>
    </source>
</evidence>
<dbReference type="SUPFAM" id="SSF53822">
    <property type="entry name" value="Periplasmic binding protein-like I"/>
    <property type="match status" value="1"/>
</dbReference>
<keyword evidence="5" id="KW-1185">Reference proteome</keyword>
<dbReference type="PANTHER" id="PTHR30036:SF1">
    <property type="entry name" value="D-XYLOSE-BINDING PERIPLASMIC PROTEIN"/>
    <property type="match status" value="1"/>
</dbReference>
<dbReference type="EMBL" id="FUXZ01000017">
    <property type="protein sequence ID" value="SKA72038.1"/>
    <property type="molecule type" value="Genomic_DNA"/>
</dbReference>
<evidence type="ECO:0000256" key="2">
    <source>
        <dbReference type="ARBA" id="ARBA00022729"/>
    </source>
</evidence>
<reference evidence="4 5" key="1">
    <citation type="submission" date="2017-02" db="EMBL/GenBank/DDBJ databases">
        <authorList>
            <person name="Peterson S.W."/>
        </authorList>
    </citation>
    <scope>NUCLEOTIDE SEQUENCE [LARGE SCALE GENOMIC DNA]</scope>
    <source>
        <strain evidence="4 5">ATCC 35992</strain>
    </source>
</reference>
<dbReference type="GO" id="GO:0030288">
    <property type="term" value="C:outer membrane-bounded periplasmic space"/>
    <property type="evidence" value="ECO:0007669"/>
    <property type="project" value="TreeGrafter"/>
</dbReference>
<dbReference type="InterPro" id="IPR050555">
    <property type="entry name" value="Bact_Solute-Bind_Prot2"/>
</dbReference>
<accession>A0A1T4W4Q5</accession>
<proteinExistence type="predicted"/>
<dbReference type="Pfam" id="PF13407">
    <property type="entry name" value="Peripla_BP_4"/>
    <property type="match status" value="1"/>
</dbReference>
<organism evidence="4 5">
    <name type="scientific">Eubacterium uniforme</name>
    <dbReference type="NCBI Taxonomy" id="39495"/>
    <lineage>
        <taxon>Bacteria</taxon>
        <taxon>Bacillati</taxon>
        <taxon>Bacillota</taxon>
        <taxon>Clostridia</taxon>
        <taxon>Eubacteriales</taxon>
        <taxon>Eubacteriaceae</taxon>
        <taxon>Eubacterium</taxon>
    </lineage>
</organism>
<dbReference type="OrthoDB" id="9769193at2"/>
<dbReference type="InterPro" id="IPR025997">
    <property type="entry name" value="SBP_2_dom"/>
</dbReference>
<dbReference type="AlphaFoldDB" id="A0A1T4W4Q5"/>
<dbReference type="PANTHER" id="PTHR30036">
    <property type="entry name" value="D-XYLOSE-BINDING PERIPLASMIC PROTEIN"/>
    <property type="match status" value="1"/>
</dbReference>
<dbReference type="GO" id="GO:0030246">
    <property type="term" value="F:carbohydrate binding"/>
    <property type="evidence" value="ECO:0007669"/>
    <property type="project" value="TreeGrafter"/>
</dbReference>
<dbReference type="STRING" id="39495.SAMN02745111_02281"/>
<dbReference type="Gene3D" id="3.40.50.2300">
    <property type="match status" value="2"/>
</dbReference>
<dbReference type="RefSeq" id="WP_078767107.1">
    <property type="nucleotide sequence ID" value="NZ_FUXZ01000017.1"/>
</dbReference>
<comment type="subcellular location">
    <subcellularLocation>
        <location evidence="1">Cell envelope</location>
    </subcellularLocation>
</comment>
<evidence type="ECO:0000256" key="1">
    <source>
        <dbReference type="ARBA" id="ARBA00004196"/>
    </source>
</evidence>